<feature type="transmembrane region" description="Helical" evidence="8">
    <location>
        <begin position="105"/>
        <end position="123"/>
    </location>
</feature>
<dbReference type="Pfam" id="PF07690">
    <property type="entry name" value="MFS_1"/>
    <property type="match status" value="1"/>
</dbReference>
<evidence type="ECO:0000256" key="4">
    <source>
        <dbReference type="ARBA" id="ARBA00022989"/>
    </source>
</evidence>
<feature type="transmembrane region" description="Helical" evidence="8">
    <location>
        <begin position="76"/>
        <end position="93"/>
    </location>
</feature>
<feature type="transmembrane region" description="Helical" evidence="8">
    <location>
        <begin position="373"/>
        <end position="391"/>
    </location>
</feature>
<feature type="transmembrane region" description="Helical" evidence="8">
    <location>
        <begin position="169"/>
        <end position="190"/>
    </location>
</feature>
<feature type="region of interest" description="Disordered" evidence="7">
    <location>
        <begin position="493"/>
        <end position="517"/>
    </location>
</feature>
<feature type="transmembrane region" description="Helical" evidence="8">
    <location>
        <begin position="411"/>
        <end position="436"/>
    </location>
</feature>
<dbReference type="Gene3D" id="1.20.1250.20">
    <property type="entry name" value="MFS general substrate transporter like domains"/>
    <property type="match status" value="1"/>
</dbReference>
<comment type="subcellular location">
    <subcellularLocation>
        <location evidence="1">Membrane</location>
        <topology evidence="1">Multi-pass membrane protein</topology>
    </subcellularLocation>
</comment>
<evidence type="ECO:0000256" key="2">
    <source>
        <dbReference type="ARBA" id="ARBA00022448"/>
    </source>
</evidence>
<dbReference type="PROSITE" id="PS50850">
    <property type="entry name" value="MFS"/>
    <property type="match status" value="1"/>
</dbReference>
<keyword evidence="4 8" id="KW-1133">Transmembrane helix</keyword>
<keyword evidence="11" id="KW-1185">Reference proteome</keyword>
<keyword evidence="2" id="KW-0813">Transport</keyword>
<dbReference type="GO" id="GO:0022857">
    <property type="term" value="F:transmembrane transporter activity"/>
    <property type="evidence" value="ECO:0007669"/>
    <property type="project" value="InterPro"/>
</dbReference>
<dbReference type="AlphaFoldDB" id="A0AAX6F7M2"/>
<feature type="domain" description="Major facilitator superfamily (MFS) profile" evidence="9">
    <location>
        <begin position="10"/>
        <end position="444"/>
    </location>
</feature>
<feature type="transmembrane region" description="Helical" evidence="8">
    <location>
        <begin position="135"/>
        <end position="157"/>
    </location>
</feature>
<dbReference type="Proteomes" id="UP001140949">
    <property type="component" value="Unassembled WGS sequence"/>
</dbReference>
<proteinExistence type="inferred from homology"/>
<protein>
    <recommendedName>
        <fullName evidence="9">Major facilitator superfamily (MFS) profile domain-containing protein</fullName>
    </recommendedName>
</protein>
<comment type="similarity">
    <text evidence="6">Belongs to the major facilitator superfamily. Spinster (TC 2.A.1.49) family.</text>
</comment>
<feature type="transmembrane region" description="Helical" evidence="8">
    <location>
        <begin position="331"/>
        <end position="352"/>
    </location>
</feature>
<name>A0AAX6F7M2_IRIPA</name>
<evidence type="ECO:0000256" key="1">
    <source>
        <dbReference type="ARBA" id="ARBA00004141"/>
    </source>
</evidence>
<dbReference type="PANTHER" id="PTHR23505">
    <property type="entry name" value="SPINSTER"/>
    <property type="match status" value="1"/>
</dbReference>
<keyword evidence="3 8" id="KW-0812">Transmembrane</keyword>
<dbReference type="GO" id="GO:0016020">
    <property type="term" value="C:membrane"/>
    <property type="evidence" value="ECO:0007669"/>
    <property type="project" value="UniProtKB-SubCell"/>
</dbReference>
<evidence type="ECO:0000313" key="10">
    <source>
        <dbReference type="EMBL" id="KAJ6811895.1"/>
    </source>
</evidence>
<dbReference type="InterPro" id="IPR044770">
    <property type="entry name" value="MFS_spinster-like"/>
</dbReference>
<evidence type="ECO:0000256" key="6">
    <source>
        <dbReference type="ARBA" id="ARBA00024338"/>
    </source>
</evidence>
<evidence type="ECO:0000256" key="8">
    <source>
        <dbReference type="SAM" id="Phobius"/>
    </source>
</evidence>
<dbReference type="CDD" id="cd17328">
    <property type="entry name" value="MFS_spinster_like"/>
    <property type="match status" value="1"/>
</dbReference>
<dbReference type="InterPro" id="IPR020846">
    <property type="entry name" value="MFS_dom"/>
</dbReference>
<keyword evidence="5 8" id="KW-0472">Membrane</keyword>
<dbReference type="SUPFAM" id="SSF103473">
    <property type="entry name" value="MFS general substrate transporter"/>
    <property type="match status" value="1"/>
</dbReference>
<evidence type="ECO:0000313" key="11">
    <source>
        <dbReference type="Proteomes" id="UP001140949"/>
    </source>
</evidence>
<gene>
    <name evidence="10" type="ORF">M6B38_151245</name>
</gene>
<sequence length="517" mass="55821">MVMGSVEKRTLVLVCLAGIMERADEMLLPAVYKEVGAALHVSMTALGSLTLFRTLVQSACYPLAVSAAARHNRCHVIAAGAFLWAVATFLVAISSTYSQVAMSRAFNGIGLALVAPSIQSLIADCTPETDRGSAFGWLQLTAILGGVLGGVSSLLLASHSFKGVDGWRVVFLLIGILSVFVGLIVAFFGVDPHFLKKVDASNTMSVKSFKTELKGLFKEAREVMKIPSFQIIITQGITGSFPFSALGFVPMWLELIGFTHGGTGLLFGMFMTAFAIGGPSGGKIGDYLSKRYPNTGRIILSQISSGAAVPIAAVLTLALPNDPSTTFSHGLVFFSLGLSFSLNIAANNPIFAEIVPERSRTSIYALSKSVESLVSSFALPAVGILADAYGYKPVPEGSMEVHSFEMDRKNAASLAKAICTAITIPMSVCCLLYSFLYCTYPRDKERAEMHSLMESEMQHVDLERSRDTEDISQYQSCESLKRRTLTDMAYREEDTGMDDDDEHALLSRQVVAKNERD</sequence>
<reference evidence="10" key="1">
    <citation type="journal article" date="2023" name="GigaByte">
        <title>Genome assembly of the bearded iris, Iris pallida Lam.</title>
        <authorList>
            <person name="Bruccoleri R.E."/>
            <person name="Oakeley E.J."/>
            <person name="Faust A.M.E."/>
            <person name="Altorfer M."/>
            <person name="Dessus-Babus S."/>
            <person name="Burckhardt D."/>
            <person name="Oertli M."/>
            <person name="Naumann U."/>
            <person name="Petersen F."/>
            <person name="Wong J."/>
        </authorList>
    </citation>
    <scope>NUCLEOTIDE SEQUENCE</scope>
    <source>
        <strain evidence="10">GSM-AAB239-AS_SAM_17_03QT</strain>
    </source>
</reference>
<evidence type="ECO:0000256" key="5">
    <source>
        <dbReference type="ARBA" id="ARBA00023136"/>
    </source>
</evidence>
<dbReference type="InterPro" id="IPR036259">
    <property type="entry name" value="MFS_trans_sf"/>
</dbReference>
<dbReference type="PANTHER" id="PTHR23505:SF52">
    <property type="entry name" value="MAJOR FACILITATOR SUPERFAMILY PROTEIN"/>
    <property type="match status" value="1"/>
</dbReference>
<evidence type="ECO:0000256" key="3">
    <source>
        <dbReference type="ARBA" id="ARBA00022692"/>
    </source>
</evidence>
<dbReference type="InterPro" id="IPR011701">
    <property type="entry name" value="MFS"/>
</dbReference>
<reference evidence="10" key="2">
    <citation type="submission" date="2023-04" db="EMBL/GenBank/DDBJ databases">
        <authorList>
            <person name="Bruccoleri R.E."/>
            <person name="Oakeley E.J."/>
            <person name="Faust A.-M."/>
            <person name="Dessus-Babus S."/>
            <person name="Altorfer M."/>
            <person name="Burckhardt D."/>
            <person name="Oertli M."/>
            <person name="Naumann U."/>
            <person name="Petersen F."/>
            <person name="Wong J."/>
        </authorList>
    </citation>
    <scope>NUCLEOTIDE SEQUENCE</scope>
    <source>
        <strain evidence="10">GSM-AAB239-AS_SAM_17_03QT</strain>
        <tissue evidence="10">Leaf</tissue>
    </source>
</reference>
<accession>A0AAX6F7M2</accession>
<evidence type="ECO:0000256" key="7">
    <source>
        <dbReference type="SAM" id="MobiDB-lite"/>
    </source>
</evidence>
<comment type="caution">
    <text evidence="10">The sequence shown here is derived from an EMBL/GenBank/DDBJ whole genome shotgun (WGS) entry which is preliminary data.</text>
</comment>
<organism evidence="10 11">
    <name type="scientific">Iris pallida</name>
    <name type="common">Sweet iris</name>
    <dbReference type="NCBI Taxonomy" id="29817"/>
    <lineage>
        <taxon>Eukaryota</taxon>
        <taxon>Viridiplantae</taxon>
        <taxon>Streptophyta</taxon>
        <taxon>Embryophyta</taxon>
        <taxon>Tracheophyta</taxon>
        <taxon>Spermatophyta</taxon>
        <taxon>Magnoliopsida</taxon>
        <taxon>Liliopsida</taxon>
        <taxon>Asparagales</taxon>
        <taxon>Iridaceae</taxon>
        <taxon>Iridoideae</taxon>
        <taxon>Irideae</taxon>
        <taxon>Iris</taxon>
    </lineage>
</organism>
<feature type="transmembrane region" description="Helical" evidence="8">
    <location>
        <begin position="298"/>
        <end position="319"/>
    </location>
</feature>
<feature type="transmembrane region" description="Helical" evidence="8">
    <location>
        <begin position="255"/>
        <end position="277"/>
    </location>
</feature>
<evidence type="ECO:0000259" key="9">
    <source>
        <dbReference type="PROSITE" id="PS50850"/>
    </source>
</evidence>
<feature type="transmembrane region" description="Helical" evidence="8">
    <location>
        <begin position="228"/>
        <end position="249"/>
    </location>
</feature>
<dbReference type="EMBL" id="JANAVB010031417">
    <property type="protein sequence ID" value="KAJ6811895.1"/>
    <property type="molecule type" value="Genomic_DNA"/>
</dbReference>